<dbReference type="EMBL" id="JAEHOC010000053">
    <property type="protein sequence ID" value="KAG2425701.1"/>
    <property type="molecule type" value="Genomic_DNA"/>
</dbReference>
<dbReference type="InterPro" id="IPR013922">
    <property type="entry name" value="Cyclin_PHO80-like"/>
</dbReference>
<name>A0A835SHL2_CHLIN</name>
<dbReference type="SUPFAM" id="SSF47954">
    <property type="entry name" value="Cyclin-like"/>
    <property type="match status" value="1"/>
</dbReference>
<protein>
    <recommendedName>
        <fullName evidence="5">Cyclin</fullName>
    </recommendedName>
</protein>
<dbReference type="Gene3D" id="1.10.472.10">
    <property type="entry name" value="Cyclin-like"/>
    <property type="match status" value="1"/>
</dbReference>
<evidence type="ECO:0000256" key="1">
    <source>
        <dbReference type="ARBA" id="ARBA00007215"/>
    </source>
</evidence>
<comment type="similarity">
    <text evidence="1">Belongs to the cyclin family. Cyclin U/P subfamily.</text>
</comment>
<evidence type="ECO:0008006" key="5">
    <source>
        <dbReference type="Google" id="ProtNLM"/>
    </source>
</evidence>
<dbReference type="Proteomes" id="UP000650467">
    <property type="component" value="Unassembled WGS sequence"/>
</dbReference>
<feature type="compositionally biased region" description="Low complexity" evidence="2">
    <location>
        <begin position="275"/>
        <end position="303"/>
    </location>
</feature>
<dbReference type="PANTHER" id="PTHR15615">
    <property type="match status" value="1"/>
</dbReference>
<dbReference type="GO" id="GO:0019901">
    <property type="term" value="F:protein kinase binding"/>
    <property type="evidence" value="ECO:0007669"/>
    <property type="project" value="InterPro"/>
</dbReference>
<dbReference type="Pfam" id="PF08613">
    <property type="entry name" value="Cyclin"/>
    <property type="match status" value="1"/>
</dbReference>
<feature type="region of interest" description="Disordered" evidence="2">
    <location>
        <begin position="16"/>
        <end position="55"/>
    </location>
</feature>
<organism evidence="3 4">
    <name type="scientific">Chlamydomonas incerta</name>
    <dbReference type="NCBI Taxonomy" id="51695"/>
    <lineage>
        <taxon>Eukaryota</taxon>
        <taxon>Viridiplantae</taxon>
        <taxon>Chlorophyta</taxon>
        <taxon>core chlorophytes</taxon>
        <taxon>Chlorophyceae</taxon>
        <taxon>CS clade</taxon>
        <taxon>Chlamydomonadales</taxon>
        <taxon>Chlamydomonadaceae</taxon>
        <taxon>Chlamydomonas</taxon>
    </lineage>
</organism>
<feature type="region of interest" description="Disordered" evidence="2">
    <location>
        <begin position="254"/>
        <end position="341"/>
    </location>
</feature>
<feature type="compositionally biased region" description="Acidic residues" evidence="2">
    <location>
        <begin position="307"/>
        <end position="322"/>
    </location>
</feature>
<proteinExistence type="inferred from homology"/>
<reference evidence="3" key="1">
    <citation type="journal article" date="2020" name="bioRxiv">
        <title>Comparative genomics of Chlamydomonas.</title>
        <authorList>
            <person name="Craig R.J."/>
            <person name="Hasan A.R."/>
            <person name="Ness R.W."/>
            <person name="Keightley P.D."/>
        </authorList>
    </citation>
    <scope>NUCLEOTIDE SEQUENCE</scope>
    <source>
        <strain evidence="3">SAG 7.73</strain>
    </source>
</reference>
<evidence type="ECO:0000313" key="4">
    <source>
        <dbReference type="Proteomes" id="UP000650467"/>
    </source>
</evidence>
<dbReference type="AlphaFoldDB" id="A0A835SHL2"/>
<gene>
    <name evidence="3" type="ORF">HXX76_013543</name>
</gene>
<keyword evidence="4" id="KW-1185">Reference proteome</keyword>
<sequence length="341" mass="37396">MVKEVHFNFFRSASGPLRESDARTDGEENAPSTSGHAAKSFTYGTRTRRSSGVADSGSETEELFALLGVVEGTGSSPRLIKLITEALESNVEKNEMQERFTTSTVGSQHMLPTGKLTVFHGLRPPPIGLQAYVERVAKFTKCSPVCFIMALVYMDLLAQRDPDMLPTPLNVHRLLLSGVLVAAKLTDDHYYNNAFYGRVGGVSVQEINRLELELLRLLDYRLHVPWEELRCMLKQLMAGSLSIGQGEGWSAALGRKRRSVSGHSHQSSEKRSSQRRSSIDSSRSLGGVSASVSASATPSASQSIYRDEEDEDEDEEDDGEEVANERQGRVSRAGSSAVGRR</sequence>
<dbReference type="OrthoDB" id="337735at2759"/>
<dbReference type="InterPro" id="IPR036915">
    <property type="entry name" value="Cyclin-like_sf"/>
</dbReference>
<evidence type="ECO:0000256" key="2">
    <source>
        <dbReference type="SAM" id="MobiDB-lite"/>
    </source>
</evidence>
<comment type="caution">
    <text evidence="3">The sequence shown here is derived from an EMBL/GenBank/DDBJ whole genome shotgun (WGS) entry which is preliminary data.</text>
</comment>
<dbReference type="PANTHER" id="PTHR15615:SF108">
    <property type="entry name" value="PROTEIN CNPPD1"/>
    <property type="match status" value="1"/>
</dbReference>
<accession>A0A835SHL2</accession>
<evidence type="ECO:0000313" key="3">
    <source>
        <dbReference type="EMBL" id="KAG2425701.1"/>
    </source>
</evidence>